<evidence type="ECO:0000256" key="4">
    <source>
        <dbReference type="PROSITE-ProRule" id="PRU00335"/>
    </source>
</evidence>
<accession>A0A6B9ZQI6</accession>
<name>A0A6B9ZQI6_9BACT</name>
<dbReference type="EMBL" id="CP048113">
    <property type="protein sequence ID" value="QHS63795.1"/>
    <property type="molecule type" value="Genomic_DNA"/>
</dbReference>
<dbReference type="InterPro" id="IPR011075">
    <property type="entry name" value="TetR_C"/>
</dbReference>
<keyword evidence="2 4" id="KW-0238">DNA-binding</keyword>
<evidence type="ECO:0000313" key="7">
    <source>
        <dbReference type="Proteomes" id="UP000476411"/>
    </source>
</evidence>
<dbReference type="AlphaFoldDB" id="A0A6B9ZQI6"/>
<dbReference type="PROSITE" id="PS50977">
    <property type="entry name" value="HTH_TETR_2"/>
    <property type="match status" value="1"/>
</dbReference>
<evidence type="ECO:0000256" key="2">
    <source>
        <dbReference type="ARBA" id="ARBA00023125"/>
    </source>
</evidence>
<dbReference type="GO" id="GO:0003677">
    <property type="term" value="F:DNA binding"/>
    <property type="evidence" value="ECO:0007669"/>
    <property type="project" value="UniProtKB-UniRule"/>
</dbReference>
<dbReference type="InterPro" id="IPR001647">
    <property type="entry name" value="HTH_TetR"/>
</dbReference>
<keyword evidence="1" id="KW-0805">Transcription regulation</keyword>
<feature type="DNA-binding region" description="H-T-H motif" evidence="4">
    <location>
        <begin position="28"/>
        <end position="47"/>
    </location>
</feature>
<organism evidence="6 7">
    <name type="scientific">Chitinophaga agri</name>
    <dbReference type="NCBI Taxonomy" id="2703787"/>
    <lineage>
        <taxon>Bacteria</taxon>
        <taxon>Pseudomonadati</taxon>
        <taxon>Bacteroidota</taxon>
        <taxon>Chitinophagia</taxon>
        <taxon>Chitinophagales</taxon>
        <taxon>Chitinophagaceae</taxon>
        <taxon>Chitinophaga</taxon>
    </lineage>
</organism>
<dbReference type="SUPFAM" id="SSF46689">
    <property type="entry name" value="Homeodomain-like"/>
    <property type="match status" value="1"/>
</dbReference>
<dbReference type="PANTHER" id="PTHR47506:SF3">
    <property type="entry name" value="HTH-TYPE TRANSCRIPTIONAL REGULATOR LMRA"/>
    <property type="match status" value="1"/>
</dbReference>
<sequence length="197" mass="21805">MKKSERTRQMIIEQAADIFNEKGVAGTSIDEVLQAAKVAKGCLYGHFESKDELACASAEYLLDKVTHRRNNLLQQHKTAVDKLIAYAEMNPNPLDDTFIHGGCPILNFGVDTDDTNPAIRQKVQGVIKTATRHLALIIKEGVTAGELSPDIHPEEFAIKLFATMEGAFMMSRVMGSPIPMKTAMKAMRKEIINYSLI</sequence>
<gene>
    <name evidence="6" type="ORF">GWR21_30710</name>
</gene>
<dbReference type="InterPro" id="IPR023772">
    <property type="entry name" value="DNA-bd_HTH_TetR-type_CS"/>
</dbReference>
<dbReference type="Gene3D" id="1.10.357.10">
    <property type="entry name" value="Tetracycline Repressor, domain 2"/>
    <property type="match status" value="1"/>
</dbReference>
<dbReference type="PROSITE" id="PS01081">
    <property type="entry name" value="HTH_TETR_1"/>
    <property type="match status" value="1"/>
</dbReference>
<dbReference type="KEGG" id="chih:GWR21_30710"/>
<dbReference type="SUPFAM" id="SSF48498">
    <property type="entry name" value="Tetracyclin repressor-like, C-terminal domain"/>
    <property type="match status" value="1"/>
</dbReference>
<keyword evidence="3" id="KW-0804">Transcription</keyword>
<proteinExistence type="predicted"/>
<feature type="domain" description="HTH tetR-type" evidence="5">
    <location>
        <begin position="5"/>
        <end position="65"/>
    </location>
</feature>
<dbReference type="RefSeq" id="WP_162335511.1">
    <property type="nucleotide sequence ID" value="NZ_CP048113.1"/>
</dbReference>
<dbReference type="Pfam" id="PF00440">
    <property type="entry name" value="TetR_N"/>
    <property type="match status" value="1"/>
</dbReference>
<dbReference type="PRINTS" id="PR00455">
    <property type="entry name" value="HTHTETR"/>
</dbReference>
<protein>
    <submittedName>
        <fullName evidence="6">TetR/AcrR family transcriptional regulator</fullName>
    </submittedName>
</protein>
<dbReference type="PANTHER" id="PTHR47506">
    <property type="entry name" value="TRANSCRIPTIONAL REGULATORY PROTEIN"/>
    <property type="match status" value="1"/>
</dbReference>
<dbReference type="Pfam" id="PF16925">
    <property type="entry name" value="TetR_C_13"/>
    <property type="match status" value="1"/>
</dbReference>
<evidence type="ECO:0000313" key="6">
    <source>
        <dbReference type="EMBL" id="QHS63795.1"/>
    </source>
</evidence>
<evidence type="ECO:0000256" key="1">
    <source>
        <dbReference type="ARBA" id="ARBA00023015"/>
    </source>
</evidence>
<evidence type="ECO:0000256" key="3">
    <source>
        <dbReference type="ARBA" id="ARBA00023163"/>
    </source>
</evidence>
<reference evidence="6 7" key="1">
    <citation type="submission" date="2020-01" db="EMBL/GenBank/DDBJ databases">
        <title>Complete genome sequence of Chitinophaga sp. H33E-04 isolated from quinoa roots.</title>
        <authorList>
            <person name="Weon H.-Y."/>
            <person name="Lee S.A."/>
        </authorList>
    </citation>
    <scope>NUCLEOTIDE SEQUENCE [LARGE SCALE GENOMIC DNA]</scope>
    <source>
        <strain evidence="6 7">H33E-04</strain>
    </source>
</reference>
<dbReference type="InterPro" id="IPR009057">
    <property type="entry name" value="Homeodomain-like_sf"/>
</dbReference>
<keyword evidence="7" id="KW-1185">Reference proteome</keyword>
<dbReference type="InterPro" id="IPR036271">
    <property type="entry name" value="Tet_transcr_reg_TetR-rel_C_sf"/>
</dbReference>
<evidence type="ECO:0000259" key="5">
    <source>
        <dbReference type="PROSITE" id="PS50977"/>
    </source>
</evidence>
<dbReference type="Proteomes" id="UP000476411">
    <property type="component" value="Chromosome"/>
</dbReference>